<protein>
    <submittedName>
        <fullName evidence="2">Uncharacterized protein</fullName>
    </submittedName>
</protein>
<keyword evidence="1" id="KW-1133">Transmembrane helix</keyword>
<sequence length="387" mass="40987">MQVAGGTQQDRTALATALLRACSGRLAFTGGHPGSPLGAAVDAVVLIAPAGQVIGAAELDLARTLCHRSPHILLALTAVDRCPSWQEVLDDDLERLRAAGVTAAPFAVSVDAHSAAVAAGDPARTAASGIPTLARRLDDIAEHVARRGRVVDRPPGRRPRPTPDRARWQQVLADGMAAASSDVDFELRRRVRAAIADAEGVLEASDPARDWDDVVTWLRARLAHEGEQAFAVLARRTAAVTAALERELGGDPLPRPAPVEPPDLVGHLPAGDAPRGTRRPLLTRGRSMVMSAYGGLMMGLLLPRLAGVHLPVGVIVACALVSALLLGGATLSGERTRQLETSRTRAKSRARHLADDYVLAAAKATKDELRSAHQRLRNECTHRTTEP</sequence>
<accession>A0ABP9NBK2</accession>
<evidence type="ECO:0000313" key="3">
    <source>
        <dbReference type="Proteomes" id="UP001500804"/>
    </source>
</evidence>
<proteinExistence type="predicted"/>
<keyword evidence="1" id="KW-0812">Transmembrane</keyword>
<evidence type="ECO:0000313" key="2">
    <source>
        <dbReference type="EMBL" id="GAA5110547.1"/>
    </source>
</evidence>
<reference evidence="3" key="1">
    <citation type="journal article" date="2019" name="Int. J. Syst. Evol. Microbiol.">
        <title>The Global Catalogue of Microorganisms (GCM) 10K type strain sequencing project: providing services to taxonomists for standard genome sequencing and annotation.</title>
        <authorList>
            <consortium name="The Broad Institute Genomics Platform"/>
            <consortium name="The Broad Institute Genome Sequencing Center for Infectious Disease"/>
            <person name="Wu L."/>
            <person name="Ma J."/>
        </authorList>
    </citation>
    <scope>NUCLEOTIDE SEQUENCE [LARGE SCALE GENOMIC DNA]</scope>
    <source>
        <strain evidence="3">JCM 18302</strain>
    </source>
</reference>
<feature type="transmembrane region" description="Helical" evidence="1">
    <location>
        <begin position="312"/>
        <end position="333"/>
    </location>
</feature>
<dbReference type="Proteomes" id="UP001500804">
    <property type="component" value="Unassembled WGS sequence"/>
</dbReference>
<keyword evidence="1" id="KW-0472">Membrane</keyword>
<dbReference type="EMBL" id="BAABJO010000001">
    <property type="protein sequence ID" value="GAA5110547.1"/>
    <property type="molecule type" value="Genomic_DNA"/>
</dbReference>
<evidence type="ECO:0000256" key="1">
    <source>
        <dbReference type="SAM" id="Phobius"/>
    </source>
</evidence>
<dbReference type="RefSeq" id="WP_345602611.1">
    <property type="nucleotide sequence ID" value="NZ_BAABJO010000001.1"/>
</dbReference>
<gene>
    <name evidence="2" type="ORF">GCM10023320_02440</name>
</gene>
<name>A0ABP9NBK2_9PSEU</name>
<comment type="caution">
    <text evidence="2">The sequence shown here is derived from an EMBL/GenBank/DDBJ whole genome shotgun (WGS) entry which is preliminary data.</text>
</comment>
<organism evidence="2 3">
    <name type="scientific">Pseudonocardia adelaidensis</name>
    <dbReference type="NCBI Taxonomy" id="648754"/>
    <lineage>
        <taxon>Bacteria</taxon>
        <taxon>Bacillati</taxon>
        <taxon>Actinomycetota</taxon>
        <taxon>Actinomycetes</taxon>
        <taxon>Pseudonocardiales</taxon>
        <taxon>Pseudonocardiaceae</taxon>
        <taxon>Pseudonocardia</taxon>
    </lineage>
</organism>
<keyword evidence="3" id="KW-1185">Reference proteome</keyword>